<dbReference type="InterPro" id="IPR018108">
    <property type="entry name" value="MCP_transmembrane"/>
</dbReference>
<dbReference type="OMA" id="TSTFKYS"/>
<evidence type="ECO:0000256" key="8">
    <source>
        <dbReference type="PROSITE-ProRule" id="PRU00282"/>
    </source>
</evidence>
<dbReference type="HOGENOM" id="CLU_015166_14_2_1"/>
<dbReference type="GO" id="GO:0031966">
    <property type="term" value="C:mitochondrial membrane"/>
    <property type="evidence" value="ECO:0007669"/>
    <property type="project" value="UniProtKB-SubCell"/>
</dbReference>
<evidence type="ECO:0000256" key="9">
    <source>
        <dbReference type="RuleBase" id="RU000488"/>
    </source>
</evidence>
<proteinExistence type="inferred from homology"/>
<evidence type="ECO:0000256" key="1">
    <source>
        <dbReference type="ARBA" id="ARBA00004225"/>
    </source>
</evidence>
<keyword evidence="6" id="KW-0496">Mitochondrion</keyword>
<gene>
    <name evidence="10" type="ORF">GUITHDRAFT_154373</name>
</gene>
<evidence type="ECO:0000256" key="5">
    <source>
        <dbReference type="ARBA" id="ARBA00022989"/>
    </source>
</evidence>
<keyword evidence="5" id="KW-1133">Transmembrane helix</keyword>
<dbReference type="OrthoDB" id="250329at2759"/>
<dbReference type="EMBL" id="JH993038">
    <property type="protein sequence ID" value="EKX39543.1"/>
    <property type="molecule type" value="Genomic_DNA"/>
</dbReference>
<dbReference type="Pfam" id="PF00153">
    <property type="entry name" value="Mito_carr"/>
    <property type="match status" value="1"/>
</dbReference>
<accession>L1ITI3</accession>
<dbReference type="GO" id="GO:0005381">
    <property type="term" value="F:iron ion transmembrane transporter activity"/>
    <property type="evidence" value="ECO:0007669"/>
    <property type="project" value="UniProtKB-ARBA"/>
</dbReference>
<reference evidence="10 12" key="1">
    <citation type="journal article" date="2012" name="Nature">
        <title>Algal genomes reveal evolutionary mosaicism and the fate of nucleomorphs.</title>
        <authorList>
            <consortium name="DOE Joint Genome Institute"/>
            <person name="Curtis B.A."/>
            <person name="Tanifuji G."/>
            <person name="Burki F."/>
            <person name="Gruber A."/>
            <person name="Irimia M."/>
            <person name="Maruyama S."/>
            <person name="Arias M.C."/>
            <person name="Ball S.G."/>
            <person name="Gile G.H."/>
            <person name="Hirakawa Y."/>
            <person name="Hopkins J.F."/>
            <person name="Kuo A."/>
            <person name="Rensing S.A."/>
            <person name="Schmutz J."/>
            <person name="Symeonidi A."/>
            <person name="Elias M."/>
            <person name="Eveleigh R.J."/>
            <person name="Herman E.K."/>
            <person name="Klute M.J."/>
            <person name="Nakayama T."/>
            <person name="Obornik M."/>
            <person name="Reyes-Prieto A."/>
            <person name="Armbrust E.V."/>
            <person name="Aves S.J."/>
            <person name="Beiko R.G."/>
            <person name="Coutinho P."/>
            <person name="Dacks J.B."/>
            <person name="Durnford D.G."/>
            <person name="Fast N.M."/>
            <person name="Green B.R."/>
            <person name="Grisdale C.J."/>
            <person name="Hempel F."/>
            <person name="Henrissat B."/>
            <person name="Hoppner M.P."/>
            <person name="Ishida K."/>
            <person name="Kim E."/>
            <person name="Koreny L."/>
            <person name="Kroth P.G."/>
            <person name="Liu Y."/>
            <person name="Malik S.B."/>
            <person name="Maier U.G."/>
            <person name="McRose D."/>
            <person name="Mock T."/>
            <person name="Neilson J.A."/>
            <person name="Onodera N.T."/>
            <person name="Poole A.M."/>
            <person name="Pritham E.J."/>
            <person name="Richards T.A."/>
            <person name="Rocap G."/>
            <person name="Roy S.W."/>
            <person name="Sarai C."/>
            <person name="Schaack S."/>
            <person name="Shirato S."/>
            <person name="Slamovits C.H."/>
            <person name="Spencer D.F."/>
            <person name="Suzuki S."/>
            <person name="Worden A.Z."/>
            <person name="Zauner S."/>
            <person name="Barry K."/>
            <person name="Bell C."/>
            <person name="Bharti A.K."/>
            <person name="Crow J.A."/>
            <person name="Grimwood J."/>
            <person name="Kramer R."/>
            <person name="Lindquist E."/>
            <person name="Lucas S."/>
            <person name="Salamov A."/>
            <person name="McFadden G.I."/>
            <person name="Lane C.E."/>
            <person name="Keeling P.J."/>
            <person name="Gray M.W."/>
            <person name="Grigoriev I.V."/>
            <person name="Archibald J.M."/>
        </authorList>
    </citation>
    <scope>NUCLEOTIDE SEQUENCE</scope>
    <source>
        <strain evidence="10 12">CCMP2712</strain>
    </source>
</reference>
<dbReference type="GeneID" id="17296359"/>
<reference evidence="11" key="3">
    <citation type="submission" date="2016-03" db="UniProtKB">
        <authorList>
            <consortium name="EnsemblProtists"/>
        </authorList>
    </citation>
    <scope>IDENTIFICATION</scope>
</reference>
<organism evidence="10">
    <name type="scientific">Guillardia theta (strain CCMP2712)</name>
    <name type="common">Cryptophyte</name>
    <dbReference type="NCBI Taxonomy" id="905079"/>
    <lineage>
        <taxon>Eukaryota</taxon>
        <taxon>Cryptophyceae</taxon>
        <taxon>Pyrenomonadales</taxon>
        <taxon>Geminigeraceae</taxon>
        <taxon>Guillardia</taxon>
    </lineage>
</organism>
<sequence>MVEFVAGAASGFVADGVTHPVDTVRTRLWVQGEGTAYRYSGLLHGTVDMVKKEGLPSLFKGFGSVALLTPLAHGLYFGSYEWFKRTLGHRKGGLGLGDSSNAMISGFFANGVGGLVWNPMDVVKQKQQANVGSLYKSPL</sequence>
<dbReference type="InterPro" id="IPR023395">
    <property type="entry name" value="MCP_dom_sf"/>
</dbReference>
<evidence type="ECO:0000256" key="7">
    <source>
        <dbReference type="ARBA" id="ARBA00023136"/>
    </source>
</evidence>
<dbReference type="PANTHER" id="PTHR45758">
    <property type="entry name" value="MITOFERRIN-1-RELATED"/>
    <property type="match status" value="1"/>
</dbReference>
<evidence type="ECO:0000313" key="11">
    <source>
        <dbReference type="EnsemblProtists" id="EKX39543"/>
    </source>
</evidence>
<dbReference type="eggNOG" id="KOG0752">
    <property type="taxonomic scope" value="Eukaryota"/>
</dbReference>
<feature type="repeat" description="Solcar" evidence="8">
    <location>
        <begin position="1"/>
        <end position="86"/>
    </location>
</feature>
<keyword evidence="12" id="KW-1185">Reference proteome</keyword>
<reference evidence="12" key="2">
    <citation type="submission" date="2012-11" db="EMBL/GenBank/DDBJ databases">
        <authorList>
            <person name="Kuo A."/>
            <person name="Curtis B.A."/>
            <person name="Tanifuji G."/>
            <person name="Burki F."/>
            <person name="Gruber A."/>
            <person name="Irimia M."/>
            <person name="Maruyama S."/>
            <person name="Arias M.C."/>
            <person name="Ball S.G."/>
            <person name="Gile G.H."/>
            <person name="Hirakawa Y."/>
            <person name="Hopkins J.F."/>
            <person name="Rensing S.A."/>
            <person name="Schmutz J."/>
            <person name="Symeonidi A."/>
            <person name="Elias M."/>
            <person name="Eveleigh R.J."/>
            <person name="Herman E.K."/>
            <person name="Klute M.J."/>
            <person name="Nakayama T."/>
            <person name="Obornik M."/>
            <person name="Reyes-Prieto A."/>
            <person name="Armbrust E.V."/>
            <person name="Aves S.J."/>
            <person name="Beiko R.G."/>
            <person name="Coutinho P."/>
            <person name="Dacks J.B."/>
            <person name="Durnford D.G."/>
            <person name="Fast N.M."/>
            <person name="Green B.R."/>
            <person name="Grisdale C."/>
            <person name="Hempe F."/>
            <person name="Henrissat B."/>
            <person name="Hoppner M.P."/>
            <person name="Ishida K.-I."/>
            <person name="Kim E."/>
            <person name="Koreny L."/>
            <person name="Kroth P.G."/>
            <person name="Liu Y."/>
            <person name="Malik S.-B."/>
            <person name="Maier U.G."/>
            <person name="McRose D."/>
            <person name="Mock T."/>
            <person name="Neilson J.A."/>
            <person name="Onodera N.T."/>
            <person name="Poole A.M."/>
            <person name="Pritham E.J."/>
            <person name="Richards T.A."/>
            <person name="Rocap G."/>
            <person name="Roy S.W."/>
            <person name="Sarai C."/>
            <person name="Schaack S."/>
            <person name="Shirato S."/>
            <person name="Slamovits C.H."/>
            <person name="Spencer D.F."/>
            <person name="Suzuki S."/>
            <person name="Worden A.Z."/>
            <person name="Zauner S."/>
            <person name="Barry K."/>
            <person name="Bell C."/>
            <person name="Bharti A.K."/>
            <person name="Crow J.A."/>
            <person name="Grimwood J."/>
            <person name="Kramer R."/>
            <person name="Lindquist E."/>
            <person name="Lucas S."/>
            <person name="Salamov A."/>
            <person name="McFadden G.I."/>
            <person name="Lane C.E."/>
            <person name="Keeling P.J."/>
            <person name="Gray M.W."/>
            <person name="Grigoriev I.V."/>
            <person name="Archibald J.M."/>
        </authorList>
    </citation>
    <scope>NUCLEOTIDE SEQUENCE</scope>
    <source>
        <strain evidence="12">CCMP2712</strain>
    </source>
</reference>
<dbReference type="PANTHER" id="PTHR45758:SF3">
    <property type="entry name" value="MITOCHONDRIAL SUBSTRATE CARRIER FAMILY PROTEIN E"/>
    <property type="match status" value="1"/>
</dbReference>
<comment type="subcellular location">
    <subcellularLocation>
        <location evidence="1">Mitochondrion membrane</location>
        <topology evidence="1">Multi-pass membrane protein</topology>
    </subcellularLocation>
</comment>
<evidence type="ECO:0000256" key="4">
    <source>
        <dbReference type="ARBA" id="ARBA00022692"/>
    </source>
</evidence>
<evidence type="ECO:0000313" key="12">
    <source>
        <dbReference type="Proteomes" id="UP000011087"/>
    </source>
</evidence>
<dbReference type="PaxDb" id="55529-EKX39543"/>
<evidence type="ECO:0008006" key="13">
    <source>
        <dbReference type="Google" id="ProtNLM"/>
    </source>
</evidence>
<keyword evidence="4 8" id="KW-0812">Transmembrane</keyword>
<evidence type="ECO:0000256" key="6">
    <source>
        <dbReference type="ARBA" id="ARBA00023128"/>
    </source>
</evidence>
<name>L1ITI3_GUITC</name>
<protein>
    <recommendedName>
        <fullName evidence="13">Mitochondrial carrier protein</fullName>
    </recommendedName>
</protein>
<feature type="non-terminal residue" evidence="10">
    <location>
        <position position="139"/>
    </location>
</feature>
<dbReference type="PROSITE" id="PS50920">
    <property type="entry name" value="SOLCAR"/>
    <property type="match status" value="1"/>
</dbReference>
<dbReference type="EnsemblProtists" id="EKX39543">
    <property type="protein sequence ID" value="EKX39543"/>
    <property type="gene ID" value="GUITHDRAFT_154373"/>
</dbReference>
<dbReference type="KEGG" id="gtt:GUITHDRAFT_154373"/>
<evidence type="ECO:0000256" key="2">
    <source>
        <dbReference type="ARBA" id="ARBA00006375"/>
    </source>
</evidence>
<evidence type="ECO:0000256" key="3">
    <source>
        <dbReference type="ARBA" id="ARBA00022448"/>
    </source>
</evidence>
<comment type="similarity">
    <text evidence="2 9">Belongs to the mitochondrial carrier (TC 2.A.29) family.</text>
</comment>
<keyword evidence="3 9" id="KW-0813">Transport</keyword>
<dbReference type="Proteomes" id="UP000011087">
    <property type="component" value="Unassembled WGS sequence"/>
</dbReference>
<keyword evidence="7 8" id="KW-0472">Membrane</keyword>
<dbReference type="SUPFAM" id="SSF103506">
    <property type="entry name" value="Mitochondrial carrier"/>
    <property type="match status" value="1"/>
</dbReference>
<dbReference type="RefSeq" id="XP_005826523.1">
    <property type="nucleotide sequence ID" value="XM_005826466.1"/>
</dbReference>
<dbReference type="AlphaFoldDB" id="L1ITI3"/>
<dbReference type="Gene3D" id="1.50.40.10">
    <property type="entry name" value="Mitochondrial carrier domain"/>
    <property type="match status" value="1"/>
</dbReference>
<evidence type="ECO:0000313" key="10">
    <source>
        <dbReference type="EMBL" id="EKX39543.1"/>
    </source>
</evidence>